<dbReference type="AlphaFoldDB" id="A0A344LH57"/>
<dbReference type="KEGG" id="aab:A4R43_37105"/>
<organism evidence="2 3">
    <name type="scientific">Amycolatopsis albispora</name>
    <dbReference type="NCBI Taxonomy" id="1804986"/>
    <lineage>
        <taxon>Bacteria</taxon>
        <taxon>Bacillati</taxon>
        <taxon>Actinomycetota</taxon>
        <taxon>Actinomycetes</taxon>
        <taxon>Pseudonocardiales</taxon>
        <taxon>Pseudonocardiaceae</taxon>
        <taxon>Amycolatopsis</taxon>
    </lineage>
</organism>
<dbReference type="Proteomes" id="UP000250434">
    <property type="component" value="Chromosome"/>
</dbReference>
<keyword evidence="3" id="KW-1185">Reference proteome</keyword>
<dbReference type="InterPro" id="IPR003779">
    <property type="entry name" value="CMD-like"/>
</dbReference>
<feature type="domain" description="Carboxymuconolactone decarboxylase-like" evidence="1">
    <location>
        <begin position="60"/>
        <end position="139"/>
    </location>
</feature>
<protein>
    <recommendedName>
        <fullName evidence="1">Carboxymuconolactone decarboxylase-like domain-containing protein</fullName>
    </recommendedName>
</protein>
<evidence type="ECO:0000259" key="1">
    <source>
        <dbReference type="Pfam" id="PF02627"/>
    </source>
</evidence>
<sequence length="345" mass="36657">MTPTPIRLALRRTLQQVRHVRPVRPRAATGLVKAVYRQVERDFGMLAPPTALHSPAPEVLAAAWTILRESLIAGPTASRAVKEAVASAVSVRNACPYCVEVHGATMDGLVSTSDSAAIVGDRIEAVTDPELRAAAAWARGDGSVELPAAQAAELIAVAFTFEYLNRMVHVFLGPSPLPPEVPENAKKLVRGMLGKFLRPSRRPVPGAALELLPPGGTAPEWANGVLGDAFARASAAFEAAAARALSAEVRELVENQLRDWTGEPKGLSRAWVEPLVATLPDQDRPAARFALLVAFSAFQVDESIVELIAGGDVVVVEIASWAAFSAARRAVELRGVKAGKEKTAR</sequence>
<evidence type="ECO:0000313" key="2">
    <source>
        <dbReference type="EMBL" id="AXB47381.1"/>
    </source>
</evidence>
<dbReference type="Gene3D" id="1.20.1290.10">
    <property type="entry name" value="AhpD-like"/>
    <property type="match status" value="1"/>
</dbReference>
<dbReference type="RefSeq" id="WP_113696439.1">
    <property type="nucleotide sequence ID" value="NZ_CP015163.1"/>
</dbReference>
<dbReference type="EMBL" id="CP015163">
    <property type="protein sequence ID" value="AXB47381.1"/>
    <property type="molecule type" value="Genomic_DNA"/>
</dbReference>
<proteinExistence type="predicted"/>
<gene>
    <name evidence="2" type="ORF">A4R43_37105</name>
</gene>
<reference evidence="2 3" key="1">
    <citation type="submission" date="2016-04" db="EMBL/GenBank/DDBJ databases">
        <title>Complete genome sequence and analysis of deep-sea sediment isolate, Amycolatopsis sp. WP1.</title>
        <authorList>
            <person name="Wang H."/>
            <person name="Chen S."/>
            <person name="Wu Q."/>
        </authorList>
    </citation>
    <scope>NUCLEOTIDE SEQUENCE [LARGE SCALE GENOMIC DNA]</scope>
    <source>
        <strain evidence="2 3">WP1</strain>
    </source>
</reference>
<dbReference type="OrthoDB" id="3342615at2"/>
<dbReference type="Pfam" id="PF02627">
    <property type="entry name" value="CMD"/>
    <property type="match status" value="1"/>
</dbReference>
<dbReference type="SUPFAM" id="SSF69118">
    <property type="entry name" value="AhpD-like"/>
    <property type="match status" value="1"/>
</dbReference>
<accession>A0A344LH57</accession>
<name>A0A344LH57_9PSEU</name>
<dbReference type="GO" id="GO:0051920">
    <property type="term" value="F:peroxiredoxin activity"/>
    <property type="evidence" value="ECO:0007669"/>
    <property type="project" value="InterPro"/>
</dbReference>
<evidence type="ECO:0000313" key="3">
    <source>
        <dbReference type="Proteomes" id="UP000250434"/>
    </source>
</evidence>
<dbReference type="InterPro" id="IPR029032">
    <property type="entry name" value="AhpD-like"/>
</dbReference>